<keyword evidence="1" id="KW-1133">Transmembrane helix</keyword>
<dbReference type="AlphaFoldDB" id="A0A2J6SGL5"/>
<evidence type="ECO:0000313" key="2">
    <source>
        <dbReference type="EMBL" id="PMD49903.1"/>
    </source>
</evidence>
<feature type="transmembrane region" description="Helical" evidence="1">
    <location>
        <begin position="20"/>
        <end position="36"/>
    </location>
</feature>
<keyword evidence="1" id="KW-0812">Transmembrane</keyword>
<accession>A0A2J6SGL5</accession>
<reference evidence="2 3" key="1">
    <citation type="submission" date="2016-04" db="EMBL/GenBank/DDBJ databases">
        <title>A degradative enzymes factory behind the ericoid mycorrhizal symbiosis.</title>
        <authorList>
            <consortium name="DOE Joint Genome Institute"/>
            <person name="Martino E."/>
            <person name="Morin E."/>
            <person name="Grelet G."/>
            <person name="Kuo A."/>
            <person name="Kohler A."/>
            <person name="Daghino S."/>
            <person name="Barry K."/>
            <person name="Choi C."/>
            <person name="Cichocki N."/>
            <person name="Clum A."/>
            <person name="Copeland A."/>
            <person name="Hainaut M."/>
            <person name="Haridas S."/>
            <person name="Labutti K."/>
            <person name="Lindquist E."/>
            <person name="Lipzen A."/>
            <person name="Khouja H.-R."/>
            <person name="Murat C."/>
            <person name="Ohm R."/>
            <person name="Olson A."/>
            <person name="Spatafora J."/>
            <person name="Veneault-Fourrey C."/>
            <person name="Henrissat B."/>
            <person name="Grigoriev I."/>
            <person name="Martin F."/>
            <person name="Perotto S."/>
        </authorList>
    </citation>
    <scope>NUCLEOTIDE SEQUENCE [LARGE SCALE GENOMIC DNA]</scope>
    <source>
        <strain evidence="2 3">E</strain>
    </source>
</reference>
<keyword evidence="1" id="KW-0472">Membrane</keyword>
<evidence type="ECO:0000313" key="3">
    <source>
        <dbReference type="Proteomes" id="UP000235371"/>
    </source>
</evidence>
<evidence type="ECO:0000256" key="1">
    <source>
        <dbReference type="SAM" id="Phobius"/>
    </source>
</evidence>
<dbReference type="InParanoid" id="A0A2J6SGL5"/>
<protein>
    <submittedName>
        <fullName evidence="2">Uncharacterized protein</fullName>
    </submittedName>
</protein>
<sequence length="86" mass="9446">MAPVAPRLTAILHLTKNAPLLPIACTFAFPMFFLSLQQTKMAYSLQSTLLPRARDGSGREDELSCSNLTGLGGVRDMRLLPVMARR</sequence>
<organism evidence="2 3">
    <name type="scientific">Hyaloscypha bicolor E</name>
    <dbReference type="NCBI Taxonomy" id="1095630"/>
    <lineage>
        <taxon>Eukaryota</taxon>
        <taxon>Fungi</taxon>
        <taxon>Dikarya</taxon>
        <taxon>Ascomycota</taxon>
        <taxon>Pezizomycotina</taxon>
        <taxon>Leotiomycetes</taxon>
        <taxon>Helotiales</taxon>
        <taxon>Hyaloscyphaceae</taxon>
        <taxon>Hyaloscypha</taxon>
        <taxon>Hyaloscypha bicolor</taxon>
    </lineage>
</organism>
<dbReference type="Proteomes" id="UP000235371">
    <property type="component" value="Unassembled WGS sequence"/>
</dbReference>
<proteinExistence type="predicted"/>
<keyword evidence="3" id="KW-1185">Reference proteome</keyword>
<dbReference type="GeneID" id="36579694"/>
<name>A0A2J6SGL5_9HELO</name>
<dbReference type="RefSeq" id="XP_024726807.1">
    <property type="nucleotide sequence ID" value="XM_024871612.1"/>
</dbReference>
<dbReference type="EMBL" id="KZ613919">
    <property type="protein sequence ID" value="PMD49903.1"/>
    <property type="molecule type" value="Genomic_DNA"/>
</dbReference>
<gene>
    <name evidence="2" type="ORF">K444DRAFT_285773</name>
</gene>